<dbReference type="RefSeq" id="WP_184732702.1">
    <property type="nucleotide sequence ID" value="NZ_JACHIW010000003.1"/>
</dbReference>
<protein>
    <recommendedName>
        <fullName evidence="3">DUF2071 domain-containing protein</fullName>
    </recommendedName>
</protein>
<evidence type="ECO:0008006" key="3">
    <source>
        <dbReference type="Google" id="ProtNLM"/>
    </source>
</evidence>
<name>A0A840QKB8_9PSEU</name>
<reference evidence="1 2" key="1">
    <citation type="submission" date="2020-08" db="EMBL/GenBank/DDBJ databases">
        <title>Sequencing the genomes of 1000 actinobacteria strains.</title>
        <authorList>
            <person name="Klenk H.-P."/>
        </authorList>
    </citation>
    <scope>NUCLEOTIDE SEQUENCE [LARGE SCALE GENOMIC DNA]</scope>
    <source>
        <strain evidence="1 2">DSM 45584</strain>
    </source>
</reference>
<dbReference type="EMBL" id="JACHIW010000003">
    <property type="protein sequence ID" value="MBB5159765.1"/>
    <property type="molecule type" value="Genomic_DNA"/>
</dbReference>
<comment type="caution">
    <text evidence="1">The sequence shown here is derived from an EMBL/GenBank/DDBJ whole genome shotgun (WGS) entry which is preliminary data.</text>
</comment>
<dbReference type="PANTHER" id="PTHR39186:SF1">
    <property type="entry name" value="DUF2071 DOMAIN-CONTAINING PROTEIN"/>
    <property type="match status" value="1"/>
</dbReference>
<evidence type="ECO:0000313" key="1">
    <source>
        <dbReference type="EMBL" id="MBB5159765.1"/>
    </source>
</evidence>
<organism evidence="1 2">
    <name type="scientific">Saccharopolyspora phatthalungensis</name>
    <dbReference type="NCBI Taxonomy" id="664693"/>
    <lineage>
        <taxon>Bacteria</taxon>
        <taxon>Bacillati</taxon>
        <taxon>Actinomycetota</taxon>
        <taxon>Actinomycetes</taxon>
        <taxon>Pseudonocardiales</taxon>
        <taxon>Pseudonocardiaceae</taxon>
        <taxon>Saccharopolyspora</taxon>
    </lineage>
</organism>
<gene>
    <name evidence="1" type="ORF">BJ970_007365</name>
</gene>
<proteinExistence type="predicted"/>
<evidence type="ECO:0000313" key="2">
    <source>
        <dbReference type="Proteomes" id="UP000584374"/>
    </source>
</evidence>
<dbReference type="PANTHER" id="PTHR39186">
    <property type="entry name" value="DUF2071 FAMILY PROTEIN"/>
    <property type="match status" value="1"/>
</dbReference>
<keyword evidence="2" id="KW-1185">Reference proteome</keyword>
<sequence length="229" mass="25783">MEPEPITLTAPHRVRWAFTRQRWSDVVFVHWPCQKREIEPLLPPRTRPDLFAGTSWLGVVGLRMSVTGPVRLRFTELNVRTFVVDERGRRGLAFLTMEASSPVFVRIASTVGCLPYRSSAVGCATTATETSYRVERSGVGLSLRIRRGDRVVLNGADRYLTARWRMYSAWHGRALKIPVRHEPWALDSAELLDFADNGLLDELGLAPPSLPVVRCASRVDARFGLPTLM</sequence>
<dbReference type="Pfam" id="PF09844">
    <property type="entry name" value="DUF2071"/>
    <property type="match status" value="1"/>
</dbReference>
<dbReference type="Proteomes" id="UP000584374">
    <property type="component" value="Unassembled WGS sequence"/>
</dbReference>
<accession>A0A840QKB8</accession>
<dbReference type="InterPro" id="IPR018644">
    <property type="entry name" value="DUF2071"/>
</dbReference>
<dbReference type="AlphaFoldDB" id="A0A840QKB8"/>